<dbReference type="GO" id="GO:0005871">
    <property type="term" value="C:kinesin complex"/>
    <property type="evidence" value="ECO:0007669"/>
    <property type="project" value="TreeGrafter"/>
</dbReference>
<sequence>MAYYFAFYKNYTSFQAQIFEDIGSSIVDGCMDGYNGTIFAYGHTGSGKTYTMFGPRNIENFLLDSHHRGLMPRTCDALFEKLSARAAEVKEYLEGLF</sequence>
<dbReference type="Proteomes" id="UP000035642">
    <property type="component" value="Unassembled WGS sequence"/>
</dbReference>
<dbReference type="GO" id="GO:0005524">
    <property type="term" value="F:ATP binding"/>
    <property type="evidence" value="ECO:0007669"/>
    <property type="project" value="UniProtKB-UniRule"/>
</dbReference>
<evidence type="ECO:0000256" key="2">
    <source>
        <dbReference type="ARBA" id="ARBA00022741"/>
    </source>
</evidence>
<keyword evidence="7" id="KW-1185">Reference proteome</keyword>
<dbReference type="PANTHER" id="PTHR24115">
    <property type="entry name" value="KINESIN-RELATED"/>
    <property type="match status" value="1"/>
</dbReference>
<dbReference type="GO" id="GO:0016887">
    <property type="term" value="F:ATP hydrolysis activity"/>
    <property type="evidence" value="ECO:0007669"/>
    <property type="project" value="TreeGrafter"/>
</dbReference>
<evidence type="ECO:0000256" key="3">
    <source>
        <dbReference type="ARBA" id="ARBA00022840"/>
    </source>
</evidence>
<evidence type="ECO:0000256" key="4">
    <source>
        <dbReference type="ARBA" id="ARBA00023212"/>
    </source>
</evidence>
<evidence type="ECO:0000256" key="5">
    <source>
        <dbReference type="PROSITE-ProRule" id="PRU00283"/>
    </source>
</evidence>
<dbReference type="InterPro" id="IPR001752">
    <property type="entry name" value="Kinesin_motor_dom"/>
</dbReference>
<dbReference type="GO" id="GO:0003777">
    <property type="term" value="F:microtubule motor activity"/>
    <property type="evidence" value="ECO:0007669"/>
    <property type="project" value="InterPro"/>
</dbReference>
<dbReference type="InterPro" id="IPR027417">
    <property type="entry name" value="P-loop_NTPase"/>
</dbReference>
<evidence type="ECO:0000256" key="1">
    <source>
        <dbReference type="ARBA" id="ARBA00004245"/>
    </source>
</evidence>
<name>A0A0K0D8T4_ANGCA</name>
<dbReference type="InterPro" id="IPR036961">
    <property type="entry name" value="Kinesin_motor_dom_sf"/>
</dbReference>
<feature type="domain" description="Kinesin motor" evidence="6">
    <location>
        <begin position="1"/>
        <end position="97"/>
    </location>
</feature>
<dbReference type="Gene3D" id="3.40.850.10">
    <property type="entry name" value="Kinesin motor domain"/>
    <property type="match status" value="1"/>
</dbReference>
<accession>A0A0K0D8T4</accession>
<reference evidence="7" key="1">
    <citation type="submission" date="2012-09" db="EMBL/GenBank/DDBJ databases">
        <authorList>
            <person name="Martin A.A."/>
        </authorList>
    </citation>
    <scope>NUCLEOTIDE SEQUENCE</scope>
</reference>
<dbReference type="GO" id="GO:0008017">
    <property type="term" value="F:microtubule binding"/>
    <property type="evidence" value="ECO:0007669"/>
    <property type="project" value="InterPro"/>
</dbReference>
<dbReference type="STRING" id="6313.A0A0K0D8T4"/>
<keyword evidence="4" id="KW-0206">Cytoskeleton</keyword>
<feature type="binding site" evidence="5">
    <location>
        <begin position="42"/>
        <end position="49"/>
    </location>
    <ligand>
        <name>ATP</name>
        <dbReference type="ChEBI" id="CHEBI:30616"/>
    </ligand>
</feature>
<dbReference type="GO" id="GO:0005874">
    <property type="term" value="C:microtubule"/>
    <property type="evidence" value="ECO:0007669"/>
    <property type="project" value="TreeGrafter"/>
</dbReference>
<comment type="subcellular location">
    <subcellularLocation>
        <location evidence="1">Cytoplasm</location>
        <location evidence="1">Cytoskeleton</location>
    </subcellularLocation>
</comment>
<dbReference type="PROSITE" id="PS50067">
    <property type="entry name" value="KINESIN_MOTOR_2"/>
    <property type="match status" value="1"/>
</dbReference>
<keyword evidence="2 5" id="KW-0547">Nucleotide-binding</keyword>
<evidence type="ECO:0000259" key="6">
    <source>
        <dbReference type="PROSITE" id="PS50067"/>
    </source>
</evidence>
<dbReference type="GO" id="GO:0007018">
    <property type="term" value="P:microtubule-based movement"/>
    <property type="evidence" value="ECO:0007669"/>
    <property type="project" value="InterPro"/>
</dbReference>
<dbReference type="PANTHER" id="PTHR24115:SF1004">
    <property type="entry name" value="KINESIN-LIKE PROTEIN KIF15"/>
    <property type="match status" value="1"/>
</dbReference>
<organism evidence="7 8">
    <name type="scientific">Angiostrongylus cantonensis</name>
    <name type="common">Rat lungworm</name>
    <dbReference type="NCBI Taxonomy" id="6313"/>
    <lineage>
        <taxon>Eukaryota</taxon>
        <taxon>Metazoa</taxon>
        <taxon>Ecdysozoa</taxon>
        <taxon>Nematoda</taxon>
        <taxon>Chromadorea</taxon>
        <taxon>Rhabditida</taxon>
        <taxon>Rhabditina</taxon>
        <taxon>Rhabditomorpha</taxon>
        <taxon>Strongyloidea</taxon>
        <taxon>Metastrongylidae</taxon>
        <taxon>Angiostrongylus</taxon>
    </lineage>
</organism>
<keyword evidence="5" id="KW-0505">Motor protein</keyword>
<dbReference type="WBParaSite" id="ACAC_0000647901-mRNA-1">
    <property type="protein sequence ID" value="ACAC_0000647901-mRNA-1"/>
    <property type="gene ID" value="ACAC_0000647901"/>
</dbReference>
<dbReference type="SUPFAM" id="SSF52540">
    <property type="entry name" value="P-loop containing nucleoside triphosphate hydrolases"/>
    <property type="match status" value="1"/>
</dbReference>
<reference evidence="8" key="2">
    <citation type="submission" date="2017-02" db="UniProtKB">
        <authorList>
            <consortium name="WormBaseParasite"/>
        </authorList>
    </citation>
    <scope>IDENTIFICATION</scope>
</reference>
<keyword evidence="3 5" id="KW-0067">ATP-binding</keyword>
<proteinExistence type="inferred from homology"/>
<keyword evidence="4" id="KW-0963">Cytoplasm</keyword>
<comment type="similarity">
    <text evidence="5">Belongs to the TRAFAC class myosin-kinesin ATPase superfamily. Kinesin family.</text>
</comment>
<evidence type="ECO:0000313" key="7">
    <source>
        <dbReference type="Proteomes" id="UP000035642"/>
    </source>
</evidence>
<evidence type="ECO:0000313" key="8">
    <source>
        <dbReference type="WBParaSite" id="ACAC_0000647901-mRNA-1"/>
    </source>
</evidence>
<protein>
    <submittedName>
        <fullName evidence="8">Kinesin motor domain-containing protein</fullName>
    </submittedName>
</protein>
<dbReference type="InterPro" id="IPR027640">
    <property type="entry name" value="Kinesin-like_fam"/>
</dbReference>
<dbReference type="AlphaFoldDB" id="A0A0K0D8T4"/>
<dbReference type="Pfam" id="PF00225">
    <property type="entry name" value="Kinesin"/>
    <property type="match status" value="1"/>
</dbReference>